<organism evidence="2 3">
    <name type="scientific">Motilibacter deserti</name>
    <dbReference type="NCBI Taxonomy" id="2714956"/>
    <lineage>
        <taxon>Bacteria</taxon>
        <taxon>Bacillati</taxon>
        <taxon>Actinomycetota</taxon>
        <taxon>Actinomycetes</taxon>
        <taxon>Motilibacterales</taxon>
        <taxon>Motilibacteraceae</taxon>
        <taxon>Motilibacter</taxon>
    </lineage>
</organism>
<accession>A0ABX0GUR3</accession>
<comment type="caution">
    <text evidence="2">The sequence shown here is derived from an EMBL/GenBank/DDBJ whole genome shotgun (WGS) entry which is preliminary data.</text>
</comment>
<evidence type="ECO:0000256" key="1">
    <source>
        <dbReference type="SAM" id="SignalP"/>
    </source>
</evidence>
<evidence type="ECO:0000313" key="3">
    <source>
        <dbReference type="Proteomes" id="UP000800981"/>
    </source>
</evidence>
<proteinExistence type="predicted"/>
<reference evidence="2 3" key="1">
    <citation type="submission" date="2020-03" db="EMBL/GenBank/DDBJ databases">
        <title>Two novel Motilibacter sp.</title>
        <authorList>
            <person name="Liu S."/>
        </authorList>
    </citation>
    <scope>NUCLEOTIDE SEQUENCE [LARGE SCALE GENOMIC DNA]</scope>
    <source>
        <strain evidence="2 3">E257</strain>
    </source>
</reference>
<dbReference type="EMBL" id="JAANNP010000005">
    <property type="protein sequence ID" value="NHC14258.1"/>
    <property type="molecule type" value="Genomic_DNA"/>
</dbReference>
<feature type="chain" id="PRO_5046796150" evidence="1">
    <location>
        <begin position="34"/>
        <end position="420"/>
    </location>
</feature>
<feature type="signal peptide" evidence="1">
    <location>
        <begin position="1"/>
        <end position="33"/>
    </location>
</feature>
<evidence type="ECO:0000313" key="2">
    <source>
        <dbReference type="EMBL" id="NHC14258.1"/>
    </source>
</evidence>
<keyword evidence="3" id="KW-1185">Reference proteome</keyword>
<name>A0ABX0GUR3_9ACTN</name>
<protein>
    <submittedName>
        <fullName evidence="2">Uncharacterized protein</fullName>
    </submittedName>
</protein>
<keyword evidence="1" id="KW-0732">Signal</keyword>
<gene>
    <name evidence="2" type="ORF">G9H71_10750</name>
</gene>
<dbReference type="Proteomes" id="UP000800981">
    <property type="component" value="Unassembled WGS sequence"/>
</dbReference>
<sequence>MSGVQRHRSSTAARILSAAFTTTLVLAPAPAVAVAAPGPGPACAAPTPTYERPAKVPEVSGRVLLTEADLRGGWQARQWPGRLGAMNGGEGGLQRAGVLQAVRERSSVGAQRVSAAPAWTLYQDVWRLDPSSAAAGWAGVRQQALCNGPTSGRSWNVRAEQVDDESAVVVLEAAPARALGSRTYWSTSWQLVARAGDLVTHVRLELTAVPAELRAIDRAAVAAALRGTVTTRLAGAAPAPLQVYANPARQAPPASATLRPADFGTGWSRVPDGGWTGFSGGVSAFGRSGPCSPETDIAIAGLRTESYRGPGEAPRSLATWESVFRLFPGSGPRYMAQVRRNIRAGCASVQEMVPSAQLRGIGDDALLLSAAKGVSGQTHQLVVRRGDTVAIVGLSPAARKRSTVWKTGLLRAMAQRLADG</sequence>
<dbReference type="RefSeq" id="WP_166281606.1">
    <property type="nucleotide sequence ID" value="NZ_JAANNP010000005.1"/>
</dbReference>